<name>A0AAN6RZ48_9PEZI</name>
<sequence length="666" mass="76213">MRIMKHFAEVLALSIGHKLDKEAEMLTIRSVREHYTTIDEEVKELMAPYIKNYLAKRLGLFKEIKQHTFLTISSYGRDSYEYRHKGSRVNASTLLNTHCYTSVRLQEVCGAKYRDIICLVGWKDRKPDIKMDFKREIYKGLNYKNGAAIKQNLGVLNNHYLYDLTTVNGASCYLGIKTRTDLTEDFRTVIIRRNPDLGQSLPPSMREELDIKNLTLKIERTANKEERNRLKAKRITIYKSHAKLKKEELKKYRGGRRTQFNRIRHMMPEHDRLTRKLFLRVQLRSPEGRSAMQDLINLHTNDSRERALKNEHSYAKFCYVPACSRWITSDAEGDVFKCDPVKFRRAVTYTGYCPFHLGDERVPASERIHSQYIRRQKKPSALPCPLTLKPQTGTKQPKLPDTLNESPGAKFIYISALDLNLTPSDLNVILEVATSSSSRSTPMSSQFNIDIRFSISLNKTILKTFTNSSSNSTPLSSLFNIDIAFLSMALPDISVPSPSTRNVFTFSASKEQPPYYTIPLKDILIINTSALEPVDGVMAEPLHHYKGMSHLTITSAAIEPEAVIAESLPGRLVSKDDHSKLAPCKTKITRIVIKSGNRKTGLTNHSEDNDRVPEENILDDMLIDDFKKRHRGLGYGVEVVRTRRAKGGKMEYRVRYLHRLSDSSSY</sequence>
<dbReference type="Proteomes" id="UP001303473">
    <property type="component" value="Unassembled WGS sequence"/>
</dbReference>
<dbReference type="AlphaFoldDB" id="A0AAN6RZ48"/>
<comment type="caution">
    <text evidence="1">The sequence shown here is derived from an EMBL/GenBank/DDBJ whole genome shotgun (WGS) entry which is preliminary data.</text>
</comment>
<dbReference type="EMBL" id="MU853934">
    <property type="protein sequence ID" value="KAK3935222.1"/>
    <property type="molecule type" value="Genomic_DNA"/>
</dbReference>
<reference evidence="2" key="1">
    <citation type="journal article" date="2023" name="Mol. Phylogenet. Evol.">
        <title>Genome-scale phylogeny and comparative genomics of the fungal order Sordariales.</title>
        <authorList>
            <person name="Hensen N."/>
            <person name="Bonometti L."/>
            <person name="Westerberg I."/>
            <person name="Brannstrom I.O."/>
            <person name="Guillou S."/>
            <person name="Cros-Aarteil S."/>
            <person name="Calhoun S."/>
            <person name="Haridas S."/>
            <person name="Kuo A."/>
            <person name="Mondo S."/>
            <person name="Pangilinan J."/>
            <person name="Riley R."/>
            <person name="LaButti K."/>
            <person name="Andreopoulos B."/>
            <person name="Lipzen A."/>
            <person name="Chen C."/>
            <person name="Yan M."/>
            <person name="Daum C."/>
            <person name="Ng V."/>
            <person name="Clum A."/>
            <person name="Steindorff A."/>
            <person name="Ohm R.A."/>
            <person name="Martin F."/>
            <person name="Silar P."/>
            <person name="Natvig D.O."/>
            <person name="Lalanne C."/>
            <person name="Gautier V."/>
            <person name="Ament-Velasquez S.L."/>
            <person name="Kruys A."/>
            <person name="Hutchinson M.I."/>
            <person name="Powell A.J."/>
            <person name="Barry K."/>
            <person name="Miller A.N."/>
            <person name="Grigoriev I.V."/>
            <person name="Debuchy R."/>
            <person name="Gladieux P."/>
            <person name="Hiltunen Thoren M."/>
            <person name="Johannesson H."/>
        </authorList>
    </citation>
    <scope>NUCLEOTIDE SEQUENCE [LARGE SCALE GENOMIC DNA]</scope>
    <source>
        <strain evidence="2">CBS 340.73</strain>
    </source>
</reference>
<dbReference type="PANTHER" id="PTHR37535">
    <property type="entry name" value="FLUG DOMAIN PROTEIN"/>
    <property type="match status" value="1"/>
</dbReference>
<protein>
    <submittedName>
        <fullName evidence="1">Uncharacterized protein</fullName>
    </submittedName>
</protein>
<gene>
    <name evidence="1" type="ORF">QBC46DRAFT_462211</name>
</gene>
<accession>A0AAN6RZ48</accession>
<evidence type="ECO:0000313" key="1">
    <source>
        <dbReference type="EMBL" id="KAK3935222.1"/>
    </source>
</evidence>
<evidence type="ECO:0000313" key="2">
    <source>
        <dbReference type="Proteomes" id="UP001303473"/>
    </source>
</evidence>
<dbReference type="PANTHER" id="PTHR37535:SF3">
    <property type="entry name" value="FLUG DOMAIN-CONTAINING PROTEIN"/>
    <property type="match status" value="1"/>
</dbReference>
<organism evidence="1 2">
    <name type="scientific">Diplogelasinospora grovesii</name>
    <dbReference type="NCBI Taxonomy" id="303347"/>
    <lineage>
        <taxon>Eukaryota</taxon>
        <taxon>Fungi</taxon>
        <taxon>Dikarya</taxon>
        <taxon>Ascomycota</taxon>
        <taxon>Pezizomycotina</taxon>
        <taxon>Sordariomycetes</taxon>
        <taxon>Sordariomycetidae</taxon>
        <taxon>Sordariales</taxon>
        <taxon>Diplogelasinosporaceae</taxon>
        <taxon>Diplogelasinospora</taxon>
    </lineage>
</organism>
<keyword evidence="2" id="KW-1185">Reference proteome</keyword>
<proteinExistence type="predicted"/>